<feature type="coiled-coil region" evidence="1">
    <location>
        <begin position="55"/>
        <end position="95"/>
    </location>
</feature>
<dbReference type="KEGG" id="sale:EPH95_06780"/>
<dbReference type="AlphaFoldDB" id="A0A514LGE8"/>
<evidence type="ECO:0000256" key="2">
    <source>
        <dbReference type="SAM" id="MobiDB-lite"/>
    </source>
</evidence>
<evidence type="ECO:0000313" key="3">
    <source>
        <dbReference type="EMBL" id="QDI90919.1"/>
    </source>
</evidence>
<accession>A0A514LGE8</accession>
<name>A0A514LGE8_9BACI</name>
<dbReference type="OrthoDB" id="2068443at2"/>
<dbReference type="EMBL" id="CP035485">
    <property type="protein sequence ID" value="QDI90919.1"/>
    <property type="molecule type" value="Genomic_DNA"/>
</dbReference>
<feature type="region of interest" description="Disordered" evidence="2">
    <location>
        <begin position="127"/>
        <end position="146"/>
    </location>
</feature>
<dbReference type="RefSeq" id="WP_142088484.1">
    <property type="nucleotide sequence ID" value="NZ_CP035485.1"/>
</dbReference>
<gene>
    <name evidence="3" type="ORF">EPH95_06780</name>
</gene>
<keyword evidence="1" id="KW-0175">Coiled coil</keyword>
<evidence type="ECO:0000256" key="1">
    <source>
        <dbReference type="SAM" id="Coils"/>
    </source>
</evidence>
<organism evidence="3 4">
    <name type="scientific">Salicibibacter halophilus</name>
    <dbReference type="NCBI Taxonomy" id="2502791"/>
    <lineage>
        <taxon>Bacteria</taxon>
        <taxon>Bacillati</taxon>
        <taxon>Bacillota</taxon>
        <taxon>Bacilli</taxon>
        <taxon>Bacillales</taxon>
        <taxon>Bacillaceae</taxon>
        <taxon>Salicibibacter</taxon>
    </lineage>
</organism>
<keyword evidence="4" id="KW-1185">Reference proteome</keyword>
<sequence length="279" mass="32699">MNLINEEITHKTFGEGDIVDQNESSITINFNEGEKKFVYPDAFGKFITLKDRDTAKSLKKVISKRETEKKELEKKREEEKERQALEQQRRKKLKNYKVHESSQIVFWLDEEEQQNVFTDWQVSAGKVQSGKNKGEPNRPARLRPNSASLLTARTSEKPETERQILGLYMVNETFTGTLSEDGMVPAHAQFRIELTDQEAEKMLFWNYYIDKNYSHRMTWNSGKYRYFDNVWTVQILKDIIALKTAEDEIKEAESFLKYFCKMNAVDMDDIPEPNGALKQ</sequence>
<reference evidence="4" key="1">
    <citation type="submission" date="2019-01" db="EMBL/GenBank/DDBJ databases">
        <title>Genomic analysis of Salicibibacter sp. NKC3-5.</title>
        <authorList>
            <person name="Oh Y.J."/>
        </authorList>
    </citation>
    <scope>NUCLEOTIDE SEQUENCE [LARGE SCALE GENOMIC DNA]</scope>
    <source>
        <strain evidence="4">NKC3-5</strain>
    </source>
</reference>
<dbReference type="Proteomes" id="UP000319756">
    <property type="component" value="Chromosome"/>
</dbReference>
<protein>
    <submittedName>
        <fullName evidence="3">Malate synthase</fullName>
    </submittedName>
</protein>
<evidence type="ECO:0000313" key="4">
    <source>
        <dbReference type="Proteomes" id="UP000319756"/>
    </source>
</evidence>
<proteinExistence type="predicted"/>